<sequence length="203" mass="21799">MLSTSVLVIQRYFLAMGVGPAPTLPVARTLRCALERPIRCTAAYPPPGRGETALQSPLQVPWGCTSCLAPCSPVLLPHCGCWARIDPASGSCSLSRPQHTWALLSDALQRVLRQAGGRPPFHVLYKSPQALLRASFLIPQRYFLDVDSGPVSASPVARSLHRALSAHRRTVACSLLGQDEATPRCPLQVPRGCTPYLGPCSPA</sequence>
<dbReference type="AlphaFoldDB" id="A0AAV7QIJ7"/>
<keyword evidence="2" id="KW-1185">Reference proteome</keyword>
<proteinExistence type="predicted"/>
<name>A0AAV7QIJ7_PLEWA</name>
<evidence type="ECO:0000313" key="2">
    <source>
        <dbReference type="Proteomes" id="UP001066276"/>
    </source>
</evidence>
<reference evidence="1" key="1">
    <citation type="journal article" date="2022" name="bioRxiv">
        <title>Sequencing and chromosome-scale assembly of the giantPleurodeles waltlgenome.</title>
        <authorList>
            <person name="Brown T."/>
            <person name="Elewa A."/>
            <person name="Iarovenko S."/>
            <person name="Subramanian E."/>
            <person name="Araus A.J."/>
            <person name="Petzold A."/>
            <person name="Susuki M."/>
            <person name="Suzuki K.-i.T."/>
            <person name="Hayashi T."/>
            <person name="Toyoda A."/>
            <person name="Oliveira C."/>
            <person name="Osipova E."/>
            <person name="Leigh N.D."/>
            <person name="Simon A."/>
            <person name="Yun M.H."/>
        </authorList>
    </citation>
    <scope>NUCLEOTIDE SEQUENCE</scope>
    <source>
        <strain evidence="1">20211129_DDA</strain>
        <tissue evidence="1">Liver</tissue>
    </source>
</reference>
<dbReference type="Proteomes" id="UP001066276">
    <property type="component" value="Chromosome 6"/>
</dbReference>
<accession>A0AAV7QIJ7</accession>
<organism evidence="1 2">
    <name type="scientific">Pleurodeles waltl</name>
    <name type="common">Iberian ribbed newt</name>
    <dbReference type="NCBI Taxonomy" id="8319"/>
    <lineage>
        <taxon>Eukaryota</taxon>
        <taxon>Metazoa</taxon>
        <taxon>Chordata</taxon>
        <taxon>Craniata</taxon>
        <taxon>Vertebrata</taxon>
        <taxon>Euteleostomi</taxon>
        <taxon>Amphibia</taxon>
        <taxon>Batrachia</taxon>
        <taxon>Caudata</taxon>
        <taxon>Salamandroidea</taxon>
        <taxon>Salamandridae</taxon>
        <taxon>Pleurodelinae</taxon>
        <taxon>Pleurodeles</taxon>
    </lineage>
</organism>
<comment type="caution">
    <text evidence="1">The sequence shown here is derived from an EMBL/GenBank/DDBJ whole genome shotgun (WGS) entry which is preliminary data.</text>
</comment>
<evidence type="ECO:0000313" key="1">
    <source>
        <dbReference type="EMBL" id="KAJ1140018.1"/>
    </source>
</evidence>
<protein>
    <submittedName>
        <fullName evidence="1">Uncharacterized protein</fullName>
    </submittedName>
</protein>
<dbReference type="EMBL" id="JANPWB010000010">
    <property type="protein sequence ID" value="KAJ1140018.1"/>
    <property type="molecule type" value="Genomic_DNA"/>
</dbReference>
<gene>
    <name evidence="1" type="ORF">NDU88_006379</name>
</gene>